<dbReference type="AlphaFoldDB" id="A0A1M5MA02"/>
<accession>A0A1M5MA02</accession>
<evidence type="ECO:0008006" key="4">
    <source>
        <dbReference type="Google" id="ProtNLM"/>
    </source>
</evidence>
<feature type="transmembrane region" description="Helical" evidence="1">
    <location>
        <begin position="76"/>
        <end position="100"/>
    </location>
</feature>
<gene>
    <name evidence="2" type="ORF">SAMN05443636_0937</name>
</gene>
<evidence type="ECO:0000256" key="1">
    <source>
        <dbReference type="SAM" id="Phobius"/>
    </source>
</evidence>
<dbReference type="EMBL" id="FQWV01000002">
    <property type="protein sequence ID" value="SHG74065.1"/>
    <property type="molecule type" value="Genomic_DNA"/>
</dbReference>
<keyword evidence="1" id="KW-1133">Transmembrane helix</keyword>
<organism evidence="2 3">
    <name type="scientific">Halobaculum gomorrense</name>
    <dbReference type="NCBI Taxonomy" id="43928"/>
    <lineage>
        <taxon>Archaea</taxon>
        <taxon>Methanobacteriati</taxon>
        <taxon>Methanobacteriota</taxon>
        <taxon>Stenosarchaea group</taxon>
        <taxon>Halobacteria</taxon>
        <taxon>Halobacteriales</taxon>
        <taxon>Haloferacaceae</taxon>
        <taxon>Halobaculum</taxon>
    </lineage>
</organism>
<dbReference type="STRING" id="43928.SAMN05443636_0937"/>
<keyword evidence="1" id="KW-0472">Membrane</keyword>
<evidence type="ECO:0000313" key="2">
    <source>
        <dbReference type="EMBL" id="SHG74065.1"/>
    </source>
</evidence>
<keyword evidence="1" id="KW-0812">Transmembrane</keyword>
<keyword evidence="3" id="KW-1185">Reference proteome</keyword>
<proteinExistence type="predicted"/>
<dbReference type="RefSeq" id="WP_073307235.1">
    <property type="nucleotide sequence ID" value="NZ_FQWV01000002.1"/>
</dbReference>
<sequence>MHTDARRLAVFAAVTVIVVTSSLIPVPATPDQASPTDVLPPGSDKSAHAAGYAAVAYTMGRALPARWRRGGGAPPLVALAGVAAAATALGAGVEVAQGVVPGRDPSALDGVVNAVGAVVGALAWRWRVDGAARADDA</sequence>
<reference evidence="2 3" key="1">
    <citation type="submission" date="2016-11" db="EMBL/GenBank/DDBJ databases">
        <authorList>
            <person name="Jaros S."/>
            <person name="Januszkiewicz K."/>
            <person name="Wedrychowicz H."/>
        </authorList>
    </citation>
    <scope>NUCLEOTIDE SEQUENCE [LARGE SCALE GENOMIC DNA]</scope>
    <source>
        <strain evidence="2 3">DSM 9297</strain>
    </source>
</reference>
<evidence type="ECO:0000313" key="3">
    <source>
        <dbReference type="Proteomes" id="UP000184357"/>
    </source>
</evidence>
<name>A0A1M5MA02_9EURY</name>
<dbReference type="Proteomes" id="UP000184357">
    <property type="component" value="Unassembled WGS sequence"/>
</dbReference>
<protein>
    <recommendedName>
        <fullName evidence="4">VanZ like family protein</fullName>
    </recommendedName>
</protein>